<dbReference type="GO" id="GO:0009264">
    <property type="term" value="P:deoxyribonucleotide catabolic process"/>
    <property type="evidence" value="ECO:0007669"/>
    <property type="project" value="UniProtKB-UniRule"/>
</dbReference>
<evidence type="ECO:0000256" key="5">
    <source>
        <dbReference type="ARBA" id="ARBA00023270"/>
    </source>
</evidence>
<dbReference type="GO" id="GO:0016052">
    <property type="term" value="P:carbohydrate catabolic process"/>
    <property type="evidence" value="ECO:0007669"/>
    <property type="project" value="TreeGrafter"/>
</dbReference>
<comment type="similarity">
    <text evidence="2">Belongs to the DeoC/FbaB aldolase family. DeoC type 2 subfamily.</text>
</comment>
<dbReference type="SUPFAM" id="SSF51569">
    <property type="entry name" value="Aldolase"/>
    <property type="match status" value="1"/>
</dbReference>
<dbReference type="EMBL" id="JZWI01000023">
    <property type="protein sequence ID" value="KLN54438.1"/>
    <property type="molecule type" value="Genomic_DNA"/>
</dbReference>
<dbReference type="SMART" id="SM01133">
    <property type="entry name" value="DeoC"/>
    <property type="match status" value="1"/>
</dbReference>
<dbReference type="GO" id="GO:0005737">
    <property type="term" value="C:cytoplasm"/>
    <property type="evidence" value="ECO:0007669"/>
    <property type="project" value="InterPro"/>
</dbReference>
<keyword evidence="8" id="KW-0732">Signal</keyword>
<proteinExistence type="inferred from homology"/>
<sequence length="358" mass="38435">MNSTSLVRASGAVRARPVATVATASPPAAAANAAAAPDNKSHAIARNTAQPFEAGWFDNIRVNLSAAERRVATLPGRRSVKKDAQAGWLLKAITCIDLTTLNGDDTAERVRRLCAKAATPVRPDLLAALGFADRTLHTGAVCVYHRFVATAVDALAGTGIPVAAVSTGFPAGLIPHELKLKEIEASVRDGAAEIDIVITREHVLTGQWRKLYDEMRDFRLAAGDAHVKAILATGELKTLRNVAKASMVCMMAGADFIKTSTGKEGVNATPLVTLVMLRMIRQYEARTGFRVGYKPAGGVSTAKTALDYQVLMKEELGRAWLEPELFRIGASTLLADIERQLEHHVTGRYSAFHRHPIG</sequence>
<feature type="signal peptide" evidence="8">
    <location>
        <begin position="1"/>
        <end position="30"/>
    </location>
</feature>
<evidence type="ECO:0000313" key="10">
    <source>
        <dbReference type="Proteomes" id="UP000035170"/>
    </source>
</evidence>
<keyword evidence="5" id="KW-0704">Schiff base</keyword>
<gene>
    <name evidence="9" type="primary">deoC</name>
    <name evidence="9" type="ORF">VPARA_43600</name>
</gene>
<feature type="chain" id="PRO_5005200579" description="Deoxyribose-phosphate aldolase" evidence="8">
    <location>
        <begin position="31"/>
        <end position="358"/>
    </location>
</feature>
<dbReference type="Pfam" id="PF01791">
    <property type="entry name" value="DeoC"/>
    <property type="match status" value="1"/>
</dbReference>
<dbReference type="RefSeq" id="WP_155419688.1">
    <property type="nucleotide sequence ID" value="NZ_JZWI01000023.1"/>
</dbReference>
<keyword evidence="10" id="KW-1185">Reference proteome</keyword>
<dbReference type="NCBIfam" id="TIGR00126">
    <property type="entry name" value="deoC"/>
    <property type="match status" value="1"/>
</dbReference>
<dbReference type="PATRIC" id="fig|34073.19.peg.4462"/>
<evidence type="ECO:0000256" key="6">
    <source>
        <dbReference type="ARBA" id="ARBA00048791"/>
    </source>
</evidence>
<evidence type="ECO:0000256" key="4">
    <source>
        <dbReference type="ARBA" id="ARBA00023239"/>
    </source>
</evidence>
<evidence type="ECO:0000256" key="3">
    <source>
        <dbReference type="ARBA" id="ARBA00012515"/>
    </source>
</evidence>
<evidence type="ECO:0000256" key="1">
    <source>
        <dbReference type="ARBA" id="ARBA00004816"/>
    </source>
</evidence>
<dbReference type="AlphaFoldDB" id="A0A0H2LW38"/>
<organism evidence="9 10">
    <name type="scientific">Variovorax paradoxus</name>
    <dbReference type="NCBI Taxonomy" id="34073"/>
    <lineage>
        <taxon>Bacteria</taxon>
        <taxon>Pseudomonadati</taxon>
        <taxon>Pseudomonadota</taxon>
        <taxon>Betaproteobacteria</taxon>
        <taxon>Burkholderiales</taxon>
        <taxon>Comamonadaceae</taxon>
        <taxon>Variovorax</taxon>
    </lineage>
</organism>
<dbReference type="PANTHER" id="PTHR10889">
    <property type="entry name" value="DEOXYRIBOSE-PHOSPHATE ALDOLASE"/>
    <property type="match status" value="1"/>
</dbReference>
<dbReference type="Gene3D" id="3.20.20.70">
    <property type="entry name" value="Aldolase class I"/>
    <property type="match status" value="1"/>
</dbReference>
<dbReference type="InterPro" id="IPR002915">
    <property type="entry name" value="DeoC/FbaB/LacD_aldolase"/>
</dbReference>
<dbReference type="Proteomes" id="UP000035170">
    <property type="component" value="Unassembled WGS sequence"/>
</dbReference>
<accession>A0A0H2LW38</accession>
<evidence type="ECO:0000313" key="9">
    <source>
        <dbReference type="EMBL" id="KLN54438.1"/>
    </source>
</evidence>
<dbReference type="EC" id="4.1.2.4" evidence="3 7"/>
<evidence type="ECO:0000256" key="8">
    <source>
        <dbReference type="SAM" id="SignalP"/>
    </source>
</evidence>
<name>A0A0H2LW38_VARPD</name>
<evidence type="ECO:0000256" key="7">
    <source>
        <dbReference type="NCBIfam" id="TIGR00126"/>
    </source>
</evidence>
<comment type="catalytic activity">
    <reaction evidence="6">
        <text>2-deoxy-D-ribose 5-phosphate = D-glyceraldehyde 3-phosphate + acetaldehyde</text>
        <dbReference type="Rhea" id="RHEA:12821"/>
        <dbReference type="ChEBI" id="CHEBI:15343"/>
        <dbReference type="ChEBI" id="CHEBI:59776"/>
        <dbReference type="ChEBI" id="CHEBI:62877"/>
        <dbReference type="EC" id="4.1.2.4"/>
    </reaction>
</comment>
<protein>
    <recommendedName>
        <fullName evidence="3 7">Deoxyribose-phosphate aldolase</fullName>
        <ecNumber evidence="3 7">4.1.2.4</ecNumber>
    </recommendedName>
</protein>
<comment type="caution">
    <text evidence="9">The sequence shown here is derived from an EMBL/GenBank/DDBJ whole genome shotgun (WGS) entry which is preliminary data.</text>
</comment>
<reference evidence="9 10" key="1">
    <citation type="submission" date="2015-03" db="EMBL/GenBank/DDBJ databases">
        <title>Genome sequence of Variovorax paradoxus TBEA6.</title>
        <authorList>
            <person name="Poehlein A."/>
            <person name="Schuldes J."/>
            <person name="Wuebbeler J.H."/>
            <person name="Hiessl S."/>
            <person name="Steinbuechel A."/>
            <person name="Daniel R."/>
        </authorList>
    </citation>
    <scope>NUCLEOTIDE SEQUENCE [LARGE SCALE GENOMIC DNA]</scope>
    <source>
        <strain evidence="9 10">TBEA6</strain>
    </source>
</reference>
<dbReference type="InterPro" id="IPR013785">
    <property type="entry name" value="Aldolase_TIM"/>
</dbReference>
<evidence type="ECO:0000256" key="2">
    <source>
        <dbReference type="ARBA" id="ARBA00009473"/>
    </source>
</evidence>
<comment type="pathway">
    <text evidence="1">Carbohydrate degradation; 2-deoxy-D-ribose 1-phosphate degradation; D-glyceraldehyde 3-phosphate and acetaldehyde from 2-deoxy-alpha-D-ribose 1-phosphate: step 2/2.</text>
</comment>
<dbReference type="CDD" id="cd00959">
    <property type="entry name" value="DeoC"/>
    <property type="match status" value="1"/>
</dbReference>
<dbReference type="InterPro" id="IPR011343">
    <property type="entry name" value="DeoC"/>
</dbReference>
<dbReference type="GO" id="GO:0004139">
    <property type="term" value="F:deoxyribose-phosphate aldolase activity"/>
    <property type="evidence" value="ECO:0007669"/>
    <property type="project" value="UniProtKB-UniRule"/>
</dbReference>
<dbReference type="PANTHER" id="PTHR10889:SF3">
    <property type="entry name" value="DEOXYRIBOSE-PHOSPHATE ALDOLASE"/>
    <property type="match status" value="1"/>
</dbReference>
<keyword evidence="4 9" id="KW-0456">Lyase</keyword>